<dbReference type="OrthoDB" id="5366068at2"/>
<dbReference type="GO" id="GO:0003677">
    <property type="term" value="F:DNA binding"/>
    <property type="evidence" value="ECO:0007669"/>
    <property type="project" value="UniProtKB-UniRule"/>
</dbReference>
<dbReference type="InterPro" id="IPR001647">
    <property type="entry name" value="HTH_TetR"/>
</dbReference>
<reference evidence="4 6" key="1">
    <citation type="submission" date="2014-07" db="EMBL/GenBank/DDBJ databases">
        <title>Complete genome sequence of a moderately halophilic bacterium Terribacillus aidingensis MP602, isolated from Cryptomeria fortunei in Tianmu mountain in China.</title>
        <authorList>
            <person name="Wang Y."/>
            <person name="Lu P."/>
            <person name="Zhang L."/>
        </authorList>
    </citation>
    <scope>NUCLEOTIDE SEQUENCE [LARGE SCALE GENOMIC DNA]</scope>
    <source>
        <strain evidence="4 6">MP602</strain>
    </source>
</reference>
<reference evidence="5 7" key="2">
    <citation type="submission" date="2016-10" db="EMBL/GenBank/DDBJ databases">
        <authorList>
            <person name="Varghese N."/>
            <person name="Submissions S."/>
        </authorList>
    </citation>
    <scope>NUCLEOTIDE SEQUENCE [LARGE SCALE GENOMIC DNA]</scope>
    <source>
        <strain evidence="5 7">DSM 21619</strain>
    </source>
</reference>
<dbReference type="Proteomes" id="UP000199735">
    <property type="component" value="Unassembled WGS sequence"/>
</dbReference>
<dbReference type="EMBL" id="FOCD01000005">
    <property type="protein sequence ID" value="SEO01515.1"/>
    <property type="molecule type" value="Genomic_DNA"/>
</dbReference>
<accession>A0A075LKR0</accession>
<proteinExistence type="predicted"/>
<dbReference type="EMBL" id="CP008876">
    <property type="protein sequence ID" value="AIF67325.1"/>
    <property type="molecule type" value="Genomic_DNA"/>
</dbReference>
<gene>
    <name evidence="4" type="ORF">GZ22_12175</name>
    <name evidence="5" type="ORF">SAMN04489762_3303</name>
</gene>
<evidence type="ECO:0000256" key="1">
    <source>
        <dbReference type="ARBA" id="ARBA00023125"/>
    </source>
</evidence>
<evidence type="ECO:0000313" key="7">
    <source>
        <dbReference type="Proteomes" id="UP000199735"/>
    </source>
</evidence>
<dbReference type="Proteomes" id="UP000027980">
    <property type="component" value="Chromosome"/>
</dbReference>
<dbReference type="GeneID" id="34220032"/>
<dbReference type="SUPFAM" id="SSF46689">
    <property type="entry name" value="Homeodomain-like"/>
    <property type="match status" value="1"/>
</dbReference>
<organism evidence="4 6">
    <name type="scientific">Terribacillus saccharophilus</name>
    <dbReference type="NCBI Taxonomy" id="361277"/>
    <lineage>
        <taxon>Bacteria</taxon>
        <taxon>Bacillati</taxon>
        <taxon>Bacillota</taxon>
        <taxon>Bacilli</taxon>
        <taxon>Bacillales</taxon>
        <taxon>Bacillaceae</taxon>
        <taxon>Terribacillus</taxon>
    </lineage>
</organism>
<feature type="domain" description="HTH tetR-type" evidence="3">
    <location>
        <begin position="9"/>
        <end position="69"/>
    </location>
</feature>
<evidence type="ECO:0000259" key="3">
    <source>
        <dbReference type="PROSITE" id="PS50977"/>
    </source>
</evidence>
<keyword evidence="1 2" id="KW-0238">DNA-binding</keyword>
<dbReference type="AlphaFoldDB" id="A0A075LKR0"/>
<dbReference type="Gene3D" id="1.10.357.10">
    <property type="entry name" value="Tetracycline Repressor, domain 2"/>
    <property type="match status" value="1"/>
</dbReference>
<accession>A0AAX2EJD9</accession>
<dbReference type="Pfam" id="PF00440">
    <property type="entry name" value="TetR_N"/>
    <property type="match status" value="1"/>
</dbReference>
<evidence type="ECO:0000313" key="4">
    <source>
        <dbReference type="EMBL" id="AIF67325.1"/>
    </source>
</evidence>
<evidence type="ECO:0000313" key="5">
    <source>
        <dbReference type="EMBL" id="SEO01515.1"/>
    </source>
</evidence>
<dbReference type="InterPro" id="IPR009057">
    <property type="entry name" value="Homeodomain-like_sf"/>
</dbReference>
<dbReference type="KEGG" id="tap:GZ22_12175"/>
<protein>
    <submittedName>
        <fullName evidence="5">DNA-binding transcriptional regulator, AcrR family</fullName>
    </submittedName>
    <submittedName>
        <fullName evidence="4">TetR family transcriptional regulator</fullName>
    </submittedName>
</protein>
<evidence type="ECO:0000256" key="2">
    <source>
        <dbReference type="PROSITE-ProRule" id="PRU00335"/>
    </source>
</evidence>
<dbReference type="HOGENOM" id="CLU_094919_1_0_9"/>
<sequence length="227" mass="26883">MNKKEIQKSRMWKYFVEATADIIREEGLEKVTIRKVADRAGYNSATIYNYFSDLSHLVFFASMTFLKDYTDEVVVYMNRSDKPLEKYLLAWECFCTYSFRHPKLFHAIFIMDLGDSPENMLERYYAKFPRDLINIPEELQPTLLERNMSKRGRSALELALEAGEISERNVDAINELTILIWQGMFNNVLNHRRTYDPEIAMQKTMRYITEIVRNETSFDFTDNKFAP</sequence>
<feature type="DNA-binding region" description="H-T-H motif" evidence="2">
    <location>
        <begin position="32"/>
        <end position="51"/>
    </location>
</feature>
<evidence type="ECO:0000313" key="6">
    <source>
        <dbReference type="Proteomes" id="UP000027980"/>
    </source>
</evidence>
<dbReference type="RefSeq" id="WP_038562727.1">
    <property type="nucleotide sequence ID" value="NZ_CP008876.1"/>
</dbReference>
<dbReference type="PROSITE" id="PS50977">
    <property type="entry name" value="HTH_TETR_2"/>
    <property type="match status" value="1"/>
</dbReference>
<name>A0A075LKR0_9BACI</name>